<proteinExistence type="predicted"/>
<reference evidence="3 4" key="1">
    <citation type="submission" date="2018-01" db="EMBL/GenBank/DDBJ databases">
        <title>Genome Sequencing and Assembly of Anaerobacter polyendosporus strain CT4.</title>
        <authorList>
            <person name="Tachaapaikoon C."/>
            <person name="Sutheeworapong S."/>
            <person name="Jenjaroenpun P."/>
            <person name="Wongsurawat T."/>
            <person name="Nookeaw I."/>
            <person name="Cheawchanlertfa P."/>
            <person name="Kosugi A."/>
            <person name="Cheevadhanarak S."/>
            <person name="Ratanakhanokchai K."/>
        </authorList>
    </citation>
    <scope>NUCLEOTIDE SEQUENCE [LARGE SCALE GENOMIC DNA]</scope>
    <source>
        <strain evidence="3 4">CT4</strain>
    </source>
</reference>
<organism evidence="3 4">
    <name type="scientific">Clostridium manihotivorum</name>
    <dbReference type="NCBI Taxonomy" id="2320868"/>
    <lineage>
        <taxon>Bacteria</taxon>
        <taxon>Bacillati</taxon>
        <taxon>Bacillota</taxon>
        <taxon>Clostridia</taxon>
        <taxon>Eubacteriales</taxon>
        <taxon>Clostridiaceae</taxon>
        <taxon>Clostridium</taxon>
    </lineage>
</organism>
<evidence type="ECO:0000259" key="2">
    <source>
        <dbReference type="PROSITE" id="PS51677"/>
    </source>
</evidence>
<keyword evidence="4" id="KW-1185">Reference proteome</keyword>
<dbReference type="EMBL" id="CP025746">
    <property type="protein sequence ID" value="QAA30347.1"/>
    <property type="molecule type" value="Genomic_DNA"/>
</dbReference>
<dbReference type="InterPro" id="IPR011330">
    <property type="entry name" value="Glyco_hydro/deAcase_b/a-brl"/>
</dbReference>
<dbReference type="InterPro" id="IPR002509">
    <property type="entry name" value="NODB_dom"/>
</dbReference>
<sequence length="329" mass="37645">MLKNKKASKNAWVKRLTTIIFIMLIIMSSRFTELNNMIDNKKNIENGQATIHNQQLNIDEQLPNKTDDKVRDINNEEGQLEVRAKAGNPVYKVMTEKYESTIEINKNSFDASKIQDLLTKHIKIEDGKKIAFLTFDDGPSTTVTPEILKVLKDNNIKATFFVIGKQVEDTPEAKRILQDIYHQGHAIGNHTYSHNYSKLFPKGRADANAFMAEVEKTDQILKSVLGEDFTTDIVRFPGGHCSWKGTEDLDKQLADKNYKYIDWNALVGDAEGGPKTREQLIKRYHQTFVGQQQVVLLMHDTYGKKSTAEALQYIITDLKNKGYEFRTIR</sequence>
<dbReference type="GO" id="GO:0016810">
    <property type="term" value="F:hydrolase activity, acting on carbon-nitrogen (but not peptide) bonds"/>
    <property type="evidence" value="ECO:0007669"/>
    <property type="project" value="InterPro"/>
</dbReference>
<keyword evidence="1" id="KW-0472">Membrane</keyword>
<dbReference type="RefSeq" id="WP_128210798.1">
    <property type="nucleotide sequence ID" value="NZ_CP025746.1"/>
</dbReference>
<dbReference type="PANTHER" id="PTHR10587">
    <property type="entry name" value="GLYCOSYL TRANSFERASE-RELATED"/>
    <property type="match status" value="1"/>
</dbReference>
<dbReference type="GO" id="GO:0005975">
    <property type="term" value="P:carbohydrate metabolic process"/>
    <property type="evidence" value="ECO:0007669"/>
    <property type="project" value="InterPro"/>
</dbReference>
<dbReference type="SUPFAM" id="SSF88713">
    <property type="entry name" value="Glycoside hydrolase/deacetylase"/>
    <property type="match status" value="1"/>
</dbReference>
<evidence type="ECO:0000256" key="1">
    <source>
        <dbReference type="SAM" id="Phobius"/>
    </source>
</evidence>
<keyword evidence="1" id="KW-1133">Transmembrane helix</keyword>
<evidence type="ECO:0000313" key="3">
    <source>
        <dbReference type="EMBL" id="QAA30347.1"/>
    </source>
</evidence>
<gene>
    <name evidence="3" type="ORF">C1I91_00855</name>
</gene>
<keyword evidence="1" id="KW-0812">Transmembrane</keyword>
<feature type="transmembrane region" description="Helical" evidence="1">
    <location>
        <begin position="12"/>
        <end position="31"/>
    </location>
</feature>
<dbReference type="KEGG" id="cmah:C1I91_00855"/>
<dbReference type="OrthoDB" id="258610at2"/>
<accession>A0A3R5U309</accession>
<dbReference type="PROSITE" id="PS51677">
    <property type="entry name" value="NODB"/>
    <property type="match status" value="1"/>
</dbReference>
<evidence type="ECO:0000313" key="4">
    <source>
        <dbReference type="Proteomes" id="UP000286268"/>
    </source>
</evidence>
<dbReference type="InterPro" id="IPR050248">
    <property type="entry name" value="Polysacc_deacetylase_ArnD"/>
</dbReference>
<dbReference type="Gene3D" id="3.20.20.370">
    <property type="entry name" value="Glycoside hydrolase/deacetylase"/>
    <property type="match status" value="1"/>
</dbReference>
<dbReference type="Proteomes" id="UP000286268">
    <property type="component" value="Chromosome"/>
</dbReference>
<protein>
    <submittedName>
        <fullName evidence="3">Polysaccharide deacetylase</fullName>
    </submittedName>
</protein>
<dbReference type="AlphaFoldDB" id="A0A3R5U309"/>
<dbReference type="Pfam" id="PF01522">
    <property type="entry name" value="Polysacc_deac_1"/>
    <property type="match status" value="1"/>
</dbReference>
<dbReference type="PANTHER" id="PTHR10587:SF125">
    <property type="entry name" value="POLYSACCHARIDE DEACETYLASE YHEN-RELATED"/>
    <property type="match status" value="1"/>
</dbReference>
<dbReference type="CDD" id="cd10944">
    <property type="entry name" value="CE4_SmPgdA_like"/>
    <property type="match status" value="1"/>
</dbReference>
<name>A0A3R5U309_9CLOT</name>
<feature type="domain" description="NodB homology" evidence="2">
    <location>
        <begin position="129"/>
        <end position="326"/>
    </location>
</feature>